<gene>
    <name evidence="9" type="ORF">MAC_06840</name>
</gene>
<dbReference type="Gene3D" id="3.40.50.200">
    <property type="entry name" value="Peptidase S8/S53 domain"/>
    <property type="match status" value="1"/>
</dbReference>
<keyword evidence="10" id="KW-1185">Reference proteome</keyword>
<dbReference type="InterPro" id="IPR010259">
    <property type="entry name" value="S8pro/Inhibitor_I9"/>
</dbReference>
<dbReference type="PROSITE" id="PS51892">
    <property type="entry name" value="SUBTILASE"/>
    <property type="match status" value="1"/>
</dbReference>
<evidence type="ECO:0000313" key="10">
    <source>
        <dbReference type="Proteomes" id="UP000002499"/>
    </source>
</evidence>
<feature type="domain" description="Peptidase S8/S53" evidence="7">
    <location>
        <begin position="99"/>
        <end position="325"/>
    </location>
</feature>
<comment type="caution">
    <text evidence="6">Lacks conserved residue(s) required for the propagation of feature annotation.</text>
</comment>
<dbReference type="PANTHER" id="PTHR43806">
    <property type="entry name" value="PEPTIDASE S8"/>
    <property type="match status" value="1"/>
</dbReference>
<keyword evidence="4" id="KW-0378">Hydrolase</keyword>
<dbReference type="PRINTS" id="PR00723">
    <property type="entry name" value="SUBTILISIN"/>
</dbReference>
<accession>E9EAE1</accession>
<dbReference type="OrthoDB" id="206201at2759"/>
<organism evidence="10">
    <name type="scientific">Metarhizium acridum (strain CQMa 102)</name>
    <dbReference type="NCBI Taxonomy" id="655827"/>
    <lineage>
        <taxon>Eukaryota</taxon>
        <taxon>Fungi</taxon>
        <taxon>Dikarya</taxon>
        <taxon>Ascomycota</taxon>
        <taxon>Pezizomycotina</taxon>
        <taxon>Sordariomycetes</taxon>
        <taxon>Hypocreomycetidae</taxon>
        <taxon>Hypocreales</taxon>
        <taxon>Clavicipitaceae</taxon>
        <taxon>Metarhizium</taxon>
    </lineage>
</organism>
<dbReference type="Proteomes" id="UP000002499">
    <property type="component" value="Unassembled WGS sequence"/>
</dbReference>
<evidence type="ECO:0000256" key="1">
    <source>
        <dbReference type="ARBA" id="ARBA00011073"/>
    </source>
</evidence>
<dbReference type="SUPFAM" id="SSF52743">
    <property type="entry name" value="Subtilisin-like"/>
    <property type="match status" value="1"/>
</dbReference>
<evidence type="ECO:0000256" key="3">
    <source>
        <dbReference type="ARBA" id="ARBA00022729"/>
    </source>
</evidence>
<proteinExistence type="inferred from homology"/>
<dbReference type="HOGENOM" id="CLU_011263_1_0_1"/>
<dbReference type="GO" id="GO:0004252">
    <property type="term" value="F:serine-type endopeptidase activity"/>
    <property type="evidence" value="ECO:0007669"/>
    <property type="project" value="InterPro"/>
</dbReference>
<dbReference type="AlphaFoldDB" id="E9EAE1"/>
<keyword evidence="5" id="KW-0720">Serine protease</keyword>
<dbReference type="Pfam" id="PF00082">
    <property type="entry name" value="Peptidase_S8"/>
    <property type="match status" value="1"/>
</dbReference>
<evidence type="ECO:0000256" key="4">
    <source>
        <dbReference type="ARBA" id="ARBA00022801"/>
    </source>
</evidence>
<dbReference type="Pfam" id="PF05922">
    <property type="entry name" value="Inhibitor_I9"/>
    <property type="match status" value="1"/>
</dbReference>
<evidence type="ECO:0000256" key="2">
    <source>
        <dbReference type="ARBA" id="ARBA00022670"/>
    </source>
</evidence>
<dbReference type="OMA" id="WLMTAIS"/>
<dbReference type="InterPro" id="IPR000209">
    <property type="entry name" value="Peptidase_S8/S53_dom"/>
</dbReference>
<dbReference type="InterPro" id="IPR015500">
    <property type="entry name" value="Peptidase_S8_subtilisin-rel"/>
</dbReference>
<feature type="domain" description="Inhibitor I9" evidence="8">
    <location>
        <begin position="11"/>
        <end position="61"/>
    </location>
</feature>
<reference evidence="9 10" key="1">
    <citation type="journal article" date="2011" name="PLoS Genet.">
        <title>Genome sequencing and comparative transcriptomics of the model entomopathogenic fungi Metarhizium anisopliae and M. acridum.</title>
        <authorList>
            <person name="Gao Q."/>
            <person name="Jin K."/>
            <person name="Ying S.H."/>
            <person name="Zhang Y."/>
            <person name="Xiao G."/>
            <person name="Shang Y."/>
            <person name="Duan Z."/>
            <person name="Hu X."/>
            <person name="Xie X.Q."/>
            <person name="Zhou G."/>
            <person name="Peng G."/>
            <person name="Luo Z."/>
            <person name="Huang W."/>
            <person name="Wang B."/>
            <person name="Fang W."/>
            <person name="Wang S."/>
            <person name="Zhong Y."/>
            <person name="Ma L.J."/>
            <person name="St Leger R.J."/>
            <person name="Zhao G.P."/>
            <person name="Pei Y."/>
            <person name="Feng M.G."/>
            <person name="Xia Y."/>
            <person name="Wang C."/>
        </authorList>
    </citation>
    <scope>NUCLEOTIDE SEQUENCE [LARGE SCALE GENOMIC DNA]</scope>
    <source>
        <strain evidence="9 10">CQMa 102</strain>
    </source>
</reference>
<dbReference type="InterPro" id="IPR023827">
    <property type="entry name" value="Peptidase_S8_Asp-AS"/>
</dbReference>
<name>E9EAE1_METAQ</name>
<dbReference type="InParanoid" id="E9EAE1"/>
<dbReference type="InterPro" id="IPR036852">
    <property type="entry name" value="Peptidase_S8/S53_dom_sf"/>
</dbReference>
<dbReference type="Gene3D" id="3.30.70.80">
    <property type="entry name" value="Peptidase S8 propeptide/proteinase inhibitor I9"/>
    <property type="match status" value="1"/>
</dbReference>
<dbReference type="GO" id="GO:0005576">
    <property type="term" value="C:extracellular region"/>
    <property type="evidence" value="ECO:0007669"/>
    <property type="project" value="UniProtKB-ARBA"/>
</dbReference>
<dbReference type="InterPro" id="IPR037045">
    <property type="entry name" value="S8pro/Inhibitor_I9_sf"/>
</dbReference>
<evidence type="ECO:0000256" key="5">
    <source>
        <dbReference type="ARBA" id="ARBA00022825"/>
    </source>
</evidence>
<dbReference type="PANTHER" id="PTHR43806:SF58">
    <property type="entry name" value="ALKALINE PROTEASE 1-RELATED"/>
    <property type="match status" value="1"/>
</dbReference>
<evidence type="ECO:0000256" key="6">
    <source>
        <dbReference type="PROSITE-ProRule" id="PRU01240"/>
    </source>
</evidence>
<dbReference type="EMBL" id="GL698532">
    <property type="protein sequence ID" value="EFY87162.1"/>
    <property type="molecule type" value="Genomic_DNA"/>
</dbReference>
<evidence type="ECO:0000259" key="7">
    <source>
        <dbReference type="Pfam" id="PF00082"/>
    </source>
</evidence>
<sequence>MKGDSTSSLISSAISQVNAGAGYTYTHAFDGFSASLSPQKLEQVRSNPNVDFIEQDAVVNISGTQEGAGWGLSRPSNKRPGSTISTYYDSAGAGTCAFVIDTGIEADHPELEGRAKFLNNFADDGDDSDGHGCGTHVSGTIGSLTYQLTALLRRPISMVSRRWMPAVLEKRISTHIDFADLGSSTWLMTAISSGVIAGMDHVAKESQNQSCPNGTVVNMSLGGPKSDAINEATAGITKAGLFLAVAAGNSRDDAANYSPAFASTDCTVGATTKKDALASYSNIVSLIKVLARGSDILSTWIGCLTNTISGTSMAFLQVTGIGACFLGLGGNVAGLCEFVVSKDLNNLLNGIPKVLLIS</sequence>
<dbReference type="InterPro" id="IPR050131">
    <property type="entry name" value="Peptidase_S8_subtilisin-like"/>
</dbReference>
<dbReference type="PROSITE" id="PS00136">
    <property type="entry name" value="SUBTILASE_ASP"/>
    <property type="match status" value="1"/>
</dbReference>
<keyword evidence="3" id="KW-0732">Signal</keyword>
<comment type="similarity">
    <text evidence="1 6">Belongs to the peptidase S8 family.</text>
</comment>
<evidence type="ECO:0000313" key="9">
    <source>
        <dbReference type="EMBL" id="EFY87162.1"/>
    </source>
</evidence>
<dbReference type="GO" id="GO:0006508">
    <property type="term" value="P:proteolysis"/>
    <property type="evidence" value="ECO:0007669"/>
    <property type="project" value="UniProtKB-KW"/>
</dbReference>
<dbReference type="eggNOG" id="KOG1153">
    <property type="taxonomic scope" value="Eukaryota"/>
</dbReference>
<evidence type="ECO:0000259" key="8">
    <source>
        <dbReference type="Pfam" id="PF05922"/>
    </source>
</evidence>
<keyword evidence="2 9" id="KW-0645">Protease</keyword>
<dbReference type="SUPFAM" id="SSF54897">
    <property type="entry name" value="Protease propeptides/inhibitors"/>
    <property type="match status" value="1"/>
</dbReference>
<protein>
    <submittedName>
        <fullName evidence="9">Subtilisin-like protease</fullName>
    </submittedName>
</protein>